<feature type="transmembrane region" description="Helical" evidence="9">
    <location>
        <begin position="6"/>
        <end position="24"/>
    </location>
</feature>
<feature type="transmembrane region" description="Helical" evidence="9">
    <location>
        <begin position="332"/>
        <end position="361"/>
    </location>
</feature>
<dbReference type="SUPFAM" id="SSF55874">
    <property type="entry name" value="ATPase domain of HSP90 chaperone/DNA topoisomerase II/histidine kinase"/>
    <property type="match status" value="1"/>
</dbReference>
<dbReference type="InterPro" id="IPR001734">
    <property type="entry name" value="Na/solute_symporter"/>
</dbReference>
<dbReference type="PROSITE" id="PS50109">
    <property type="entry name" value="HIS_KIN"/>
    <property type="match status" value="1"/>
</dbReference>
<dbReference type="InterPro" id="IPR050482">
    <property type="entry name" value="Sensor_HK_TwoCompSys"/>
</dbReference>
<gene>
    <name evidence="11" type="ORF">SAMN05421507_14411</name>
</gene>
<keyword evidence="7" id="KW-0902">Two-component regulatory system</keyword>
<evidence type="ECO:0000313" key="12">
    <source>
        <dbReference type="Proteomes" id="UP000199691"/>
    </source>
</evidence>
<dbReference type="AlphaFoldDB" id="A0A1H0X7G6"/>
<dbReference type="STRING" id="641025.SAMN05421507_14411"/>
<keyword evidence="12" id="KW-1185">Reference proteome</keyword>
<dbReference type="Gene3D" id="1.20.1730.10">
    <property type="entry name" value="Sodium/glucose cotransporter"/>
    <property type="match status" value="1"/>
</dbReference>
<keyword evidence="8 9" id="KW-0472">Membrane</keyword>
<dbReference type="RefSeq" id="WP_090105709.1">
    <property type="nucleotide sequence ID" value="NZ_FNIX01000044.1"/>
</dbReference>
<dbReference type="InterPro" id="IPR011712">
    <property type="entry name" value="Sig_transdc_His_kin_sub3_dim/P"/>
</dbReference>
<keyword evidence="6 9" id="KW-1133">Transmembrane helix</keyword>
<evidence type="ECO:0000256" key="5">
    <source>
        <dbReference type="ARBA" id="ARBA00022777"/>
    </source>
</evidence>
<feature type="transmembrane region" description="Helical" evidence="9">
    <location>
        <begin position="68"/>
        <end position="87"/>
    </location>
</feature>
<dbReference type="Gene3D" id="1.20.5.1930">
    <property type="match status" value="1"/>
</dbReference>
<dbReference type="Proteomes" id="UP000199691">
    <property type="component" value="Unassembled WGS sequence"/>
</dbReference>
<proteinExistence type="inferred from homology"/>
<dbReference type="PANTHER" id="PTHR24421">
    <property type="entry name" value="NITRATE/NITRITE SENSOR PROTEIN NARX-RELATED"/>
    <property type="match status" value="1"/>
</dbReference>
<evidence type="ECO:0000256" key="6">
    <source>
        <dbReference type="ARBA" id="ARBA00022989"/>
    </source>
</evidence>
<feature type="transmembrane region" description="Helical" evidence="9">
    <location>
        <begin position="445"/>
        <end position="466"/>
    </location>
</feature>
<sequence>MLPLWVVVTVAVLYLGALFVVAYYADLRAQSRGPRISHSIVYSLSLTVFATSWTYYGSVGRAATSGMSFLPIYLGPTLMFAFGWIVLRRIIRISKRDRITSLADFVSARYGKSSLLGGLVTVVAVVAVIPYIALQLKAVSATFELITGESGSASVAGGAHSSFLTDTGFYIAVILAGFTVLFGTRQLDATERHAGMMAAIAVESVVKLVAFVALGIYVTFVLFDGFGDLFTKAAERNLTQLSELGMTGPTWSWTIVLAGVAVLLLPRQWQVAVVENLDERHLKRATWMFPLYLLLINIFVLPIAAAGLLTFGDGVDADTYVLNLPMAHGQETLTVLVFIGGLAAATGMVIVETIALSTMVSNSVLLPLLLRLRPSLARRGELALPILLMRRATIAAVMLLGYMYCRAAGSGAALASIGLVSFAGVAQLAPAVLGALFWRGGSRRGVFAGLLGGFVVWAYTLLIPTFTDAGIVDLAFLRDGPFGIEALRPYALFGMTGMEPVVHSLFWSMLVNLGAFLTVSLLGRTSAAECAEAVVFVDGVDSRRTLTRRSPVTVRSLRDLLERFVGRTTARKALDDFADQRAMPLALGADAPNGLVEHVESVLAGSVGTASARILVSSVVSEEKLTAEEIIDLLDEASQFATLEERHRLARELHDSVSQALFSMTLHTRAVELAVVKEGNDPEGAVVQGLAELRSLTQGALAEMRAALFQLRPDALHEDGLVQAIRQKAKAIAAREGIDVHVDTSHDRLELDERSEAELFRVVQEAAYNSVKHADPTRIDIRIHRKDGHLVVEVTDDGKGFDTTGTFPGHLGLGCMRERITKIGGELTITSPPEGSTTVRAVVPNVFV</sequence>
<dbReference type="Pfam" id="PF02518">
    <property type="entry name" value="HATPase_c"/>
    <property type="match status" value="1"/>
</dbReference>
<dbReference type="CDD" id="cd10322">
    <property type="entry name" value="SLC5sbd"/>
    <property type="match status" value="1"/>
</dbReference>
<dbReference type="PANTHER" id="PTHR24421:SF61">
    <property type="entry name" value="OXYGEN SENSOR HISTIDINE KINASE NREB"/>
    <property type="match status" value="1"/>
</dbReference>
<comment type="subcellular location">
    <subcellularLocation>
        <location evidence="1">Membrane</location>
        <topology evidence="1">Multi-pass membrane protein</topology>
    </subcellularLocation>
</comment>
<keyword evidence="4 9" id="KW-0812">Transmembrane</keyword>
<dbReference type="Gene3D" id="3.30.565.10">
    <property type="entry name" value="Histidine kinase-like ATPase, C-terminal domain"/>
    <property type="match status" value="1"/>
</dbReference>
<dbReference type="CDD" id="cd16917">
    <property type="entry name" value="HATPase_UhpB-NarQ-NarX-like"/>
    <property type="match status" value="1"/>
</dbReference>
<dbReference type="GO" id="GO:0046983">
    <property type="term" value="F:protein dimerization activity"/>
    <property type="evidence" value="ECO:0007669"/>
    <property type="project" value="InterPro"/>
</dbReference>
<evidence type="ECO:0000256" key="1">
    <source>
        <dbReference type="ARBA" id="ARBA00004141"/>
    </source>
</evidence>
<feature type="transmembrane region" description="Helical" evidence="9">
    <location>
        <begin position="505"/>
        <end position="523"/>
    </location>
</feature>
<feature type="transmembrane region" description="Helical" evidence="9">
    <location>
        <begin position="36"/>
        <end position="56"/>
    </location>
</feature>
<evidence type="ECO:0000256" key="9">
    <source>
        <dbReference type="SAM" id="Phobius"/>
    </source>
</evidence>
<feature type="transmembrane region" description="Helical" evidence="9">
    <location>
        <begin position="250"/>
        <end position="266"/>
    </location>
</feature>
<feature type="domain" description="Histidine kinase" evidence="10">
    <location>
        <begin position="648"/>
        <end position="847"/>
    </location>
</feature>
<comment type="similarity">
    <text evidence="2">Belongs to the sodium:solute symporter (SSF) (TC 2.A.21) family.</text>
</comment>
<protein>
    <submittedName>
        <fullName evidence="11">Na+/proline symporter</fullName>
    </submittedName>
</protein>
<organism evidence="11 12">
    <name type="scientific">Lentzea jiangxiensis</name>
    <dbReference type="NCBI Taxonomy" id="641025"/>
    <lineage>
        <taxon>Bacteria</taxon>
        <taxon>Bacillati</taxon>
        <taxon>Actinomycetota</taxon>
        <taxon>Actinomycetes</taxon>
        <taxon>Pseudonocardiales</taxon>
        <taxon>Pseudonocardiaceae</taxon>
        <taxon>Lentzea</taxon>
    </lineage>
</organism>
<dbReference type="PROSITE" id="PS50283">
    <property type="entry name" value="NA_SOLUT_SYMP_3"/>
    <property type="match status" value="1"/>
</dbReference>
<evidence type="ECO:0000259" key="10">
    <source>
        <dbReference type="PROSITE" id="PS50109"/>
    </source>
</evidence>
<dbReference type="SMART" id="SM00387">
    <property type="entry name" value="HATPase_c"/>
    <property type="match status" value="1"/>
</dbReference>
<dbReference type="OrthoDB" id="9764154at2"/>
<feature type="transmembrane region" description="Helical" evidence="9">
    <location>
        <begin position="205"/>
        <end position="223"/>
    </location>
</feature>
<dbReference type="GO" id="GO:0016020">
    <property type="term" value="C:membrane"/>
    <property type="evidence" value="ECO:0007669"/>
    <property type="project" value="UniProtKB-SubCell"/>
</dbReference>
<dbReference type="InterPro" id="IPR003594">
    <property type="entry name" value="HATPase_dom"/>
</dbReference>
<dbReference type="Pfam" id="PF07730">
    <property type="entry name" value="HisKA_3"/>
    <property type="match status" value="1"/>
</dbReference>
<feature type="transmembrane region" description="Helical" evidence="9">
    <location>
        <begin position="287"/>
        <end position="312"/>
    </location>
</feature>
<evidence type="ECO:0000256" key="3">
    <source>
        <dbReference type="ARBA" id="ARBA00022679"/>
    </source>
</evidence>
<feature type="transmembrane region" description="Helical" evidence="9">
    <location>
        <begin position="382"/>
        <end position="404"/>
    </location>
</feature>
<evidence type="ECO:0000256" key="7">
    <source>
        <dbReference type="ARBA" id="ARBA00023012"/>
    </source>
</evidence>
<accession>A0A1H0X7G6</accession>
<reference evidence="12" key="1">
    <citation type="submission" date="2016-10" db="EMBL/GenBank/DDBJ databases">
        <authorList>
            <person name="Varghese N."/>
            <person name="Submissions S."/>
        </authorList>
    </citation>
    <scope>NUCLEOTIDE SEQUENCE [LARGE SCALE GENOMIC DNA]</scope>
    <source>
        <strain evidence="12">CGMCC 4.6609</strain>
    </source>
</reference>
<feature type="transmembrane region" description="Helical" evidence="9">
    <location>
        <begin position="167"/>
        <end position="184"/>
    </location>
</feature>
<name>A0A1H0X7G6_9PSEU</name>
<evidence type="ECO:0000256" key="8">
    <source>
        <dbReference type="ARBA" id="ARBA00023136"/>
    </source>
</evidence>
<keyword evidence="3" id="KW-0808">Transferase</keyword>
<dbReference type="InterPro" id="IPR038377">
    <property type="entry name" value="Na/Glc_symporter_sf"/>
</dbReference>
<dbReference type="GO" id="GO:0022857">
    <property type="term" value="F:transmembrane transporter activity"/>
    <property type="evidence" value="ECO:0007669"/>
    <property type="project" value="InterPro"/>
</dbReference>
<dbReference type="InterPro" id="IPR005467">
    <property type="entry name" value="His_kinase_dom"/>
</dbReference>
<evidence type="ECO:0000256" key="4">
    <source>
        <dbReference type="ARBA" id="ARBA00022692"/>
    </source>
</evidence>
<dbReference type="InterPro" id="IPR036890">
    <property type="entry name" value="HATPase_C_sf"/>
</dbReference>
<keyword evidence="5" id="KW-0418">Kinase</keyword>
<evidence type="ECO:0000313" key="11">
    <source>
        <dbReference type="EMBL" id="SDP98840.1"/>
    </source>
</evidence>
<evidence type="ECO:0000256" key="2">
    <source>
        <dbReference type="ARBA" id="ARBA00006434"/>
    </source>
</evidence>
<dbReference type="EMBL" id="FNIX01000044">
    <property type="protein sequence ID" value="SDP98840.1"/>
    <property type="molecule type" value="Genomic_DNA"/>
</dbReference>
<feature type="transmembrane region" description="Helical" evidence="9">
    <location>
        <begin position="410"/>
        <end position="438"/>
    </location>
</feature>
<feature type="transmembrane region" description="Helical" evidence="9">
    <location>
        <begin position="115"/>
        <end position="134"/>
    </location>
</feature>
<dbReference type="GO" id="GO:0000155">
    <property type="term" value="F:phosphorelay sensor kinase activity"/>
    <property type="evidence" value="ECO:0007669"/>
    <property type="project" value="InterPro"/>
</dbReference>